<gene>
    <name evidence="2" type="ORF">PSYICH_LOCUS10523</name>
</gene>
<dbReference type="OrthoDB" id="10670226at2759"/>
<proteinExistence type="predicted"/>
<sequence>MLSLLLVGTIEAGVLLGNDGIFHKAAKAIGIDNLVNVGVDARVKVLSNEVGIDGAVGIGGKGIGAHASADADVLGQKAKVHADILDGHKIDQHNHEVFRDSQNRQYILQRQYIGSKSVQVRKYLDNGKIYVDGANEDNALQHQHVDDYPNRYNIYQGKIYDVNGGWWDLTTKRYYNRLGQWISSRIWDPRILMRSKNADKTRIYDNDGGWWDLTTRRYYNKLGQWISSRIWDPTILFRENQSAVTKIYDQDGGWWDVNNKRYYNRLGQWVSTRAWNPNILLRYRPSDVTKMYDQDGGWWDLNTKRYYNRLGQWVSTRAWDPNMLIRYRHANKSRFYDNDGGWWDLMTRRYYNRDGQWIRGRIWNEKILNLAQQQQQNWQQWELQQQSENENQQHSKEKWSQEQEPQQTKWEWAQQQNKQSKEEMNQEQQEQQLKWEWDQEQQQQDIGWDQQQDKQHKDHQEEQLDQQIKQQQPNWKKEQQQWNQQQVLTGHQPTDKMINVDSVNGVLFPRNEYYKTEPLQDMSRDRHATVRLPFKQLSENVVDLSSNLPSEYSHNTDATVNTNHHKDNKLNNLQIINRNAELENKDSKNMEIVNFPSEPHGATLKKQLLNDSPKNIVSKEAGVEISSMPLVATSRDRDATVRIPSENRLDEIPEKVVLNEEDFDLSSVPLVATSRDRDATVRIPSENRLNIIPEKVVLNKEDFDLSSVPLVATSRDRDATVRIPLEQRLLDDIPKSVISNEEVSELYSVPLATSSIHREQAANLVATSRDKDELVKIPRLPQDDLSSVHSSEEITDKSSRLAVGSSYDRDATVILRPQKDKMLDGDEVVTTSRDSDATNRISIEHQLLHGIPRNVVSNKKVIELSSVPFVATSRDRDGTIGIPLEQQSLDDILRDEVSNEEVVELSSAPLVATSRDRNATVRIPLGEPRLLKDVISRERMANLTSVPLSATSRDALDKILHVSQGDSSSDQLYKEFTDISSRLKEGTSYDRDASVIFRPQNDMLEGDDVGKVVATSRDSDAIDRISIKQQQLLNDIPWNVVSNEKVVKLSSMPLVATSRDRDATIRIPLEQRLLDDIPRNVVSNEEVVELPSVPLLATSRDRDATARIHLGEPRLLKDVITRDRLANLPTVPLVATSRDRDALVKVPQLSQNDSSSVQLNKEFTDMSSRLQEGTSYNRDLTVNLSPKGDSTINVNEVIEEEDNDKLDTTSVSKDRDSSVYVINRPNDITSRETSVRIISGQPQLYTKVVRSQNNRVVEVDDPRFSVNGVHVNLFNNVKNHEISEDDGPSLLNVHPQHKVYFEKIIREEPVNEHWEVRGIHAPSTNHQRQLQQLRTTSHNVVSRHFLVPYQRKHTVEQVIYQPDGERVYSSQTYHSSDKLGQDAQQQKHLQGQEQEDQQLNWEQQQQQ</sequence>
<reference evidence="2" key="1">
    <citation type="submission" date="2022-01" db="EMBL/GenBank/DDBJ databases">
        <authorList>
            <person name="King R."/>
        </authorList>
    </citation>
    <scope>NUCLEOTIDE SEQUENCE</scope>
</reference>
<feature type="compositionally biased region" description="Low complexity" evidence="1">
    <location>
        <begin position="465"/>
        <end position="486"/>
    </location>
</feature>
<evidence type="ECO:0000313" key="2">
    <source>
        <dbReference type="EMBL" id="CAH1109347.1"/>
    </source>
</evidence>
<organism evidence="2 3">
    <name type="scientific">Psylliodes chrysocephalus</name>
    <dbReference type="NCBI Taxonomy" id="3402493"/>
    <lineage>
        <taxon>Eukaryota</taxon>
        <taxon>Metazoa</taxon>
        <taxon>Ecdysozoa</taxon>
        <taxon>Arthropoda</taxon>
        <taxon>Hexapoda</taxon>
        <taxon>Insecta</taxon>
        <taxon>Pterygota</taxon>
        <taxon>Neoptera</taxon>
        <taxon>Endopterygota</taxon>
        <taxon>Coleoptera</taxon>
        <taxon>Polyphaga</taxon>
        <taxon>Cucujiformia</taxon>
        <taxon>Chrysomeloidea</taxon>
        <taxon>Chrysomelidae</taxon>
        <taxon>Galerucinae</taxon>
        <taxon>Alticini</taxon>
        <taxon>Psylliodes</taxon>
    </lineage>
</organism>
<feature type="region of interest" description="Disordered" evidence="1">
    <location>
        <begin position="381"/>
        <end position="490"/>
    </location>
</feature>
<accession>A0A9P0CTW9</accession>
<feature type="compositionally biased region" description="Basic and acidic residues" evidence="1">
    <location>
        <begin position="451"/>
        <end position="462"/>
    </location>
</feature>
<name>A0A9P0CTW9_9CUCU</name>
<dbReference type="EMBL" id="OV651816">
    <property type="protein sequence ID" value="CAH1109347.1"/>
    <property type="molecule type" value="Genomic_DNA"/>
</dbReference>
<keyword evidence="3" id="KW-1185">Reference proteome</keyword>
<feature type="compositionally biased region" description="Low complexity" evidence="1">
    <location>
        <begin position="381"/>
        <end position="390"/>
    </location>
</feature>
<feature type="compositionally biased region" description="Basic and acidic residues" evidence="1">
    <location>
        <begin position="391"/>
        <end position="401"/>
    </location>
</feature>
<feature type="compositionally biased region" description="Low complexity" evidence="1">
    <location>
        <begin position="1384"/>
        <end position="1407"/>
    </location>
</feature>
<evidence type="ECO:0000313" key="3">
    <source>
        <dbReference type="Proteomes" id="UP001153636"/>
    </source>
</evidence>
<feature type="region of interest" description="Disordered" evidence="1">
    <location>
        <begin position="1369"/>
        <end position="1407"/>
    </location>
</feature>
<feature type="compositionally biased region" description="Low complexity" evidence="1">
    <location>
        <begin position="426"/>
        <end position="450"/>
    </location>
</feature>
<evidence type="ECO:0000256" key="1">
    <source>
        <dbReference type="SAM" id="MobiDB-lite"/>
    </source>
</evidence>
<protein>
    <submittedName>
        <fullName evidence="2">Uncharacterized protein</fullName>
    </submittedName>
</protein>
<dbReference type="Proteomes" id="UP001153636">
    <property type="component" value="Chromosome 4"/>
</dbReference>